<dbReference type="InterPro" id="IPR018391">
    <property type="entry name" value="PQQ_b-propeller_rpt"/>
</dbReference>
<reference evidence="6" key="1">
    <citation type="submission" date="2023-03" db="EMBL/GenBank/DDBJ databases">
        <authorList>
            <person name="Julca I."/>
        </authorList>
    </citation>
    <scope>NUCLEOTIDE SEQUENCE</scope>
</reference>
<gene>
    <name evidence="6" type="ORF">OLC1_LOCUS4294</name>
</gene>
<evidence type="ECO:0000259" key="5">
    <source>
        <dbReference type="Pfam" id="PF13360"/>
    </source>
</evidence>
<comment type="cofactor">
    <cofactor evidence="1">
        <name>pyrroloquinoline quinone</name>
        <dbReference type="ChEBI" id="CHEBI:58442"/>
    </cofactor>
</comment>
<evidence type="ECO:0000256" key="3">
    <source>
        <dbReference type="ARBA" id="ARBA00023002"/>
    </source>
</evidence>
<feature type="domain" description="Pyrrolo-quinoline quinone repeat" evidence="5">
    <location>
        <begin position="371"/>
        <end position="495"/>
    </location>
</feature>
<dbReference type="GO" id="GO:0016491">
    <property type="term" value="F:oxidoreductase activity"/>
    <property type="evidence" value="ECO:0007669"/>
    <property type="project" value="UniProtKB-KW"/>
</dbReference>
<dbReference type="Pfam" id="PF13360">
    <property type="entry name" value="PQQ_2"/>
    <property type="match status" value="2"/>
</dbReference>
<dbReference type="Gene3D" id="2.140.10.10">
    <property type="entry name" value="Quinoprotein alcohol dehydrogenase-like superfamily"/>
    <property type="match status" value="1"/>
</dbReference>
<dbReference type="EMBL" id="OX459119">
    <property type="protein sequence ID" value="CAI9092700.1"/>
    <property type="molecule type" value="Genomic_DNA"/>
</dbReference>
<keyword evidence="4" id="KW-0732">Signal</keyword>
<evidence type="ECO:0000256" key="2">
    <source>
        <dbReference type="ARBA" id="ARBA00008156"/>
    </source>
</evidence>
<comment type="similarity">
    <text evidence="2">Belongs to the bacterial PQQ dehydrogenase family.</text>
</comment>
<evidence type="ECO:0000256" key="1">
    <source>
        <dbReference type="ARBA" id="ARBA00001931"/>
    </source>
</evidence>
<dbReference type="PANTHER" id="PTHR32303">
    <property type="entry name" value="QUINOPROTEIN ALCOHOL DEHYDROGENASE (CYTOCHROME C)"/>
    <property type="match status" value="1"/>
</dbReference>
<dbReference type="Proteomes" id="UP001161247">
    <property type="component" value="Chromosome 2"/>
</dbReference>
<keyword evidence="7" id="KW-1185">Reference proteome</keyword>
<feature type="signal peptide" evidence="4">
    <location>
        <begin position="1"/>
        <end position="34"/>
    </location>
</feature>
<accession>A0AAV1CCT0</accession>
<dbReference type="PANTHER" id="PTHR32303:SF18">
    <property type="entry name" value="POLYVINYLALCOHOL DEHYDROGENASE-LIKE"/>
    <property type="match status" value="1"/>
</dbReference>
<proteinExistence type="inferred from homology"/>
<organism evidence="6 7">
    <name type="scientific">Oldenlandia corymbosa var. corymbosa</name>
    <dbReference type="NCBI Taxonomy" id="529605"/>
    <lineage>
        <taxon>Eukaryota</taxon>
        <taxon>Viridiplantae</taxon>
        <taxon>Streptophyta</taxon>
        <taxon>Embryophyta</taxon>
        <taxon>Tracheophyta</taxon>
        <taxon>Spermatophyta</taxon>
        <taxon>Magnoliopsida</taxon>
        <taxon>eudicotyledons</taxon>
        <taxon>Gunneridae</taxon>
        <taxon>Pentapetalae</taxon>
        <taxon>asterids</taxon>
        <taxon>lamiids</taxon>
        <taxon>Gentianales</taxon>
        <taxon>Rubiaceae</taxon>
        <taxon>Rubioideae</taxon>
        <taxon>Spermacoceae</taxon>
        <taxon>Hedyotis-Oldenlandia complex</taxon>
        <taxon>Oldenlandia</taxon>
    </lineage>
</organism>
<evidence type="ECO:0000256" key="4">
    <source>
        <dbReference type="SAM" id="SignalP"/>
    </source>
</evidence>
<evidence type="ECO:0000313" key="7">
    <source>
        <dbReference type="Proteomes" id="UP001161247"/>
    </source>
</evidence>
<dbReference type="InterPro" id="IPR011047">
    <property type="entry name" value="Quinoprotein_ADH-like_sf"/>
</dbReference>
<feature type="chain" id="PRO_5043314706" evidence="4">
    <location>
        <begin position="35"/>
        <end position="535"/>
    </location>
</feature>
<dbReference type="SUPFAM" id="SSF50998">
    <property type="entry name" value="Quinoprotein alcohol dehydrogenase-like"/>
    <property type="match status" value="1"/>
</dbReference>
<dbReference type="AlphaFoldDB" id="A0AAV1CCT0"/>
<dbReference type="InterPro" id="IPR002372">
    <property type="entry name" value="PQQ_rpt_dom"/>
</dbReference>
<sequence length="535" mass="57627">MSQLARSSWIKHKGNRFLLLIGLCLLVLLQSTTADWLNHGGDISNQRNAKSEIRINPETVRKMRLRWRFESGFDTTATPAVFDGVVYFPSWNGFLFAVREEDGELIWKKNLGNLTGLKPPAEGAYVNVTASRSTPAIAGDLLIVGIYGPAVVIAVSRFTGELMWLTQLDHRPHALVTASGTYFMGSFYVGVSSSEEDLPTERCCTFRGSMAKLDARTGRIVWQTYTVPDNDGKLGGFSGAPIWGSSPAIDIKRRLVYVATGNLYTAPQQVLDCQKAQNNQTAPTHECVPSDVHFNSIMAFDLKSGEIRWSKRLGGYDIYTSACFDPSNPDCPPGPNPDADFGEAPMLLTIHFNGSLRDVAVAVQKSGFAWALDRDNGDIVWFRKAGPGGFGGGGTWGAATDGKRVYTNIANNNRLPFILAPSNRTTTAGGWVAMDADTGHILWTTANPKNDSCNGPVTIVNGVLFAGSVASDGPFYAMDAETGRILWSYNTGATIYGGASASCGCVFVGNGYSVGVATLAPTWTSGNSVFAFCVI</sequence>
<feature type="domain" description="Pyrrolo-quinoline quinone repeat" evidence="5">
    <location>
        <begin position="65"/>
        <end position="310"/>
    </location>
</feature>
<keyword evidence="3" id="KW-0560">Oxidoreductase</keyword>
<dbReference type="SMART" id="SM00564">
    <property type="entry name" value="PQQ"/>
    <property type="match status" value="6"/>
</dbReference>
<evidence type="ECO:0000313" key="6">
    <source>
        <dbReference type="EMBL" id="CAI9092700.1"/>
    </source>
</evidence>
<name>A0AAV1CCT0_OLDCO</name>
<protein>
    <submittedName>
        <fullName evidence="6">OLC1v1028019C2</fullName>
    </submittedName>
</protein>